<evidence type="ECO:0008006" key="6">
    <source>
        <dbReference type="Google" id="ProtNLM"/>
    </source>
</evidence>
<dbReference type="InterPro" id="IPR035914">
    <property type="entry name" value="Sperma_CUB_dom_sf"/>
</dbReference>
<dbReference type="PANTHER" id="PTHR39385">
    <property type="entry name" value="PROTEIN CBG20422"/>
    <property type="match status" value="1"/>
</dbReference>
<protein>
    <recommendedName>
        <fullName evidence="6">CUB domain-containing protein</fullName>
    </recommendedName>
</protein>
<evidence type="ECO:0000256" key="1">
    <source>
        <dbReference type="SAM" id="MobiDB-lite"/>
    </source>
</evidence>
<organism evidence="4 5">
    <name type="scientific">Caenorhabditis angaria</name>
    <dbReference type="NCBI Taxonomy" id="860376"/>
    <lineage>
        <taxon>Eukaryota</taxon>
        <taxon>Metazoa</taxon>
        <taxon>Ecdysozoa</taxon>
        <taxon>Nematoda</taxon>
        <taxon>Chromadorea</taxon>
        <taxon>Rhabditida</taxon>
        <taxon>Rhabditina</taxon>
        <taxon>Rhabditomorpha</taxon>
        <taxon>Rhabditoidea</taxon>
        <taxon>Rhabditidae</taxon>
        <taxon>Peloderinae</taxon>
        <taxon>Caenorhabditis</taxon>
    </lineage>
</organism>
<sequence>MILLIFLFPLIFCCPESSVSDDKITLEKDCEVSEDVFFSDYQSCVYRLIPSEEIRKTFNRVHIAFNGLTTNYEMRRGVLNFAFNGQQDFLLEEFDIALDALTQPPNTTATLKFDKCQNGLKILEIPKENLTTSVIMEPDWVDKCQHMKSIYELKFLDLANDEIVVFKTDLQWQKRTYSNEVTFKLSDLDGRLLMNNSHHLNIAAFKTKGLRVEFYTINNYETVTIDFIRLKIDHKCRRDLFGSETITREGRYWTVIPKHCRNVFIHWRFQNTHQHLGLTHINLHVKVENAGDGDLLESDHLSYENEESEELAKDFEIQRVFSTVKDSLEFAFIRFNQSEFNNNDTEIMISWNFNTGYDCPVENNYTIPISTSMNLTSPNYPNSFTTNMNCDTYIQTNDNGVLEIKINKLYIVNGELKVIEEKFENTTILDGPQTKLVFGPRIQLNFQSSDEHPGLKEKYHITITSRLNDSIPTQTPTTRIPTTQIPTTSQISTTTETPAESAHSHTFIIISFLFFAILLVVFGFLYQQRNLKRAQRRMRFTADAPNSRLDFFR</sequence>
<dbReference type="Proteomes" id="UP001152747">
    <property type="component" value="Unassembled WGS sequence"/>
</dbReference>
<name>A0A9P1I7T7_9PELO</name>
<keyword evidence="2" id="KW-0812">Transmembrane</keyword>
<accession>A0A9P1I7T7</accession>
<keyword evidence="3" id="KW-0732">Signal</keyword>
<gene>
    <name evidence="4" type="ORF">CAMP_LOCUS1796</name>
</gene>
<feature type="signal peptide" evidence="3">
    <location>
        <begin position="1"/>
        <end position="20"/>
    </location>
</feature>
<keyword evidence="2" id="KW-1133">Transmembrane helix</keyword>
<evidence type="ECO:0000313" key="4">
    <source>
        <dbReference type="EMBL" id="CAI5439159.1"/>
    </source>
</evidence>
<evidence type="ECO:0000256" key="3">
    <source>
        <dbReference type="SAM" id="SignalP"/>
    </source>
</evidence>
<dbReference type="PANTHER" id="PTHR39385:SF2">
    <property type="entry name" value="SLIT-LIKE 3 PROTEIN"/>
    <property type="match status" value="1"/>
</dbReference>
<keyword evidence="5" id="KW-1185">Reference proteome</keyword>
<reference evidence="4" key="1">
    <citation type="submission" date="2022-11" db="EMBL/GenBank/DDBJ databases">
        <authorList>
            <person name="Kikuchi T."/>
        </authorList>
    </citation>
    <scope>NUCLEOTIDE SEQUENCE</scope>
    <source>
        <strain evidence="4">PS1010</strain>
    </source>
</reference>
<dbReference type="EMBL" id="CANHGI010000001">
    <property type="protein sequence ID" value="CAI5439159.1"/>
    <property type="molecule type" value="Genomic_DNA"/>
</dbReference>
<proteinExistence type="predicted"/>
<dbReference type="Gene3D" id="2.60.120.290">
    <property type="entry name" value="Spermadhesin, CUB domain"/>
    <property type="match status" value="1"/>
</dbReference>
<evidence type="ECO:0000256" key="2">
    <source>
        <dbReference type="SAM" id="Phobius"/>
    </source>
</evidence>
<dbReference type="SUPFAM" id="SSF49854">
    <property type="entry name" value="Spermadhesin, CUB domain"/>
    <property type="match status" value="1"/>
</dbReference>
<feature type="region of interest" description="Disordered" evidence="1">
    <location>
        <begin position="470"/>
        <end position="497"/>
    </location>
</feature>
<feature type="transmembrane region" description="Helical" evidence="2">
    <location>
        <begin position="507"/>
        <end position="526"/>
    </location>
</feature>
<feature type="chain" id="PRO_5040125052" description="CUB domain-containing protein" evidence="3">
    <location>
        <begin position="21"/>
        <end position="553"/>
    </location>
</feature>
<evidence type="ECO:0000313" key="5">
    <source>
        <dbReference type="Proteomes" id="UP001152747"/>
    </source>
</evidence>
<dbReference type="AlphaFoldDB" id="A0A9P1I7T7"/>
<keyword evidence="2" id="KW-0472">Membrane</keyword>
<comment type="caution">
    <text evidence="4">The sequence shown here is derived from an EMBL/GenBank/DDBJ whole genome shotgun (WGS) entry which is preliminary data.</text>
</comment>